<reference evidence="5 6" key="1">
    <citation type="journal article" date="2012" name="Stand. Genomic Sci.">
        <title>Complete genome sequence of the aerobic, heterotroph Marinithermus hydrothermalis type strain (T1(T)) from a deep-sea hydrothermal vent chimney.</title>
        <authorList>
            <person name="Copeland A."/>
            <person name="Gu W."/>
            <person name="Yasawong M."/>
            <person name="Lapidus A."/>
            <person name="Lucas S."/>
            <person name="Deshpande S."/>
            <person name="Pagani I."/>
            <person name="Tapia R."/>
            <person name="Cheng J.F."/>
            <person name="Goodwin L.A."/>
            <person name="Pitluck S."/>
            <person name="Liolios K."/>
            <person name="Ivanova N."/>
            <person name="Mavromatis K."/>
            <person name="Mikhailova N."/>
            <person name="Pati A."/>
            <person name="Chen A."/>
            <person name="Palaniappan K."/>
            <person name="Land M."/>
            <person name="Pan C."/>
            <person name="Brambilla E.M."/>
            <person name="Rohde M."/>
            <person name="Tindall B.J."/>
            <person name="Sikorski J."/>
            <person name="Goker M."/>
            <person name="Detter J.C."/>
            <person name="Bristow J."/>
            <person name="Eisen J.A."/>
            <person name="Markowitz V."/>
            <person name="Hugenholtz P."/>
            <person name="Kyrpides N.C."/>
            <person name="Klenk H.P."/>
            <person name="Woyke T."/>
        </authorList>
    </citation>
    <scope>NUCLEOTIDE SEQUENCE [LARGE SCALE GENOMIC DNA]</scope>
    <source>
        <strain evidence="6">DSM 14884 / JCM 11576 / T1</strain>
    </source>
</reference>
<dbReference type="EMBL" id="CP002630">
    <property type="protein sequence ID" value="AEB11435.1"/>
    <property type="molecule type" value="Genomic_DNA"/>
</dbReference>
<dbReference type="OrthoDB" id="9805159at2"/>
<dbReference type="Gene3D" id="3.90.400.10">
    <property type="entry name" value="Oligo-1,6-glucosidase, Domain 2"/>
    <property type="match status" value="1"/>
</dbReference>
<dbReference type="InterPro" id="IPR017853">
    <property type="entry name" value="GH"/>
</dbReference>
<evidence type="ECO:0000256" key="2">
    <source>
        <dbReference type="ARBA" id="ARBA00022679"/>
    </source>
</evidence>
<feature type="binding site" evidence="3">
    <location>
        <position position="106"/>
    </location>
    <ligand>
        <name>substrate</name>
    </ligand>
</feature>
<dbReference type="SMART" id="SM00642">
    <property type="entry name" value="Aamy"/>
    <property type="match status" value="1"/>
</dbReference>
<dbReference type="Gene3D" id="2.60.40.1180">
    <property type="entry name" value="Golgi alpha-mannosidase II"/>
    <property type="match status" value="1"/>
</dbReference>
<dbReference type="InterPro" id="IPR045857">
    <property type="entry name" value="O16G_dom_2"/>
</dbReference>
<evidence type="ECO:0000259" key="4">
    <source>
        <dbReference type="SMART" id="SM00642"/>
    </source>
</evidence>
<proteinExistence type="predicted"/>
<dbReference type="InterPro" id="IPR032091">
    <property type="entry name" value="Malt_amylase-like_C"/>
</dbReference>
<dbReference type="eggNOG" id="COG0366">
    <property type="taxonomic scope" value="Bacteria"/>
</dbReference>
<dbReference type="SUPFAM" id="SSF51011">
    <property type="entry name" value="Glycosyl hydrolase domain"/>
    <property type="match status" value="1"/>
</dbReference>
<evidence type="ECO:0000313" key="5">
    <source>
        <dbReference type="EMBL" id="AEB11435.1"/>
    </source>
</evidence>
<evidence type="ECO:0000256" key="3">
    <source>
        <dbReference type="PIRSR" id="PIRSR003059-2"/>
    </source>
</evidence>
<evidence type="ECO:0000256" key="1">
    <source>
        <dbReference type="ARBA" id="ARBA00022676"/>
    </source>
</evidence>
<dbReference type="PANTHER" id="PTHR10357">
    <property type="entry name" value="ALPHA-AMYLASE FAMILY MEMBER"/>
    <property type="match status" value="1"/>
</dbReference>
<dbReference type="RefSeq" id="WP_013703487.1">
    <property type="nucleotide sequence ID" value="NC_015387.1"/>
</dbReference>
<dbReference type="KEGG" id="mhd:Marky_0685"/>
<keyword evidence="2 5" id="KW-0808">Transferase</keyword>
<feature type="binding site" evidence="3">
    <location>
        <begin position="237"/>
        <end position="239"/>
    </location>
    <ligand>
        <name>substrate</name>
    </ligand>
</feature>
<name>F2NL32_MARHT</name>
<gene>
    <name evidence="5" type="ordered locus">Marky_0685</name>
</gene>
<evidence type="ECO:0000313" key="6">
    <source>
        <dbReference type="Proteomes" id="UP000007030"/>
    </source>
</evidence>
<dbReference type="AlphaFoldDB" id="F2NL32"/>
<keyword evidence="1 5" id="KW-0328">Glycosyltransferase</keyword>
<feature type="binding site" evidence="3">
    <location>
        <position position="453"/>
    </location>
    <ligand>
        <name>substrate</name>
    </ligand>
</feature>
<dbReference type="GO" id="GO:0005975">
    <property type="term" value="P:carbohydrate metabolic process"/>
    <property type="evidence" value="ECO:0007669"/>
    <property type="project" value="InterPro"/>
</dbReference>
<dbReference type="Proteomes" id="UP000007030">
    <property type="component" value="Chromosome"/>
</dbReference>
<dbReference type="Gene3D" id="3.20.20.80">
    <property type="entry name" value="Glycosidases"/>
    <property type="match status" value="1"/>
</dbReference>
<dbReference type="PANTHER" id="PTHR10357:SF214">
    <property type="entry name" value="GLUCOSYLGLYCERATE PHOSPHORYLASE"/>
    <property type="match status" value="1"/>
</dbReference>
<dbReference type="InterPro" id="IPR033746">
    <property type="entry name" value="GGa_phosphorylase"/>
</dbReference>
<dbReference type="PIRSF" id="PIRSF003059">
    <property type="entry name" value="Sucrose_phosphorylase"/>
    <property type="match status" value="1"/>
</dbReference>
<dbReference type="InterPro" id="IPR013780">
    <property type="entry name" value="Glyco_hydro_b"/>
</dbReference>
<dbReference type="Pfam" id="PF16657">
    <property type="entry name" value="Malt_amylase_C"/>
    <property type="match status" value="1"/>
</dbReference>
<dbReference type="CDD" id="cd11356">
    <property type="entry name" value="AmyAc_Sucrose_phosphorylase-like_1"/>
    <property type="match status" value="1"/>
</dbReference>
<dbReference type="SUPFAM" id="SSF51445">
    <property type="entry name" value="(Trans)glycosidases"/>
    <property type="match status" value="1"/>
</dbReference>
<dbReference type="GO" id="GO:0009018">
    <property type="term" value="F:sucrose phosphorylase activity"/>
    <property type="evidence" value="ECO:0007669"/>
    <property type="project" value="UniProtKB-EC"/>
</dbReference>
<protein>
    <submittedName>
        <fullName evidence="5">Sucrose phosphorylase</fullName>
        <ecNumber evidence="5">2.4.1.7</ecNumber>
    </submittedName>
</protein>
<sequence>MAWDLSTLQERMRARLAFLYGAREAGAAWEAIAKRVAAFRDRHPEWLEQAPGLYADHTDVLLITYGDQIRTPGEAPLRTLKAFMDAHLKDRVSGLHLLPHYPYSSDDGFSVIDYRRVNPELGTWADVEALARAYRLMLDAVINHISAQSPWFQAYRRGEAPYVHYFIELDPGTDTSTVYRPREHPLLTPFETTRGTRYVWTTFSTDQVDLNYKNPAVLVEVLDVLLEYAAHGADLLRLDAVGLLWKELGTSCLHLPQTHAVVKLIRDLLNATAPHVMLVPEINGPFEENLPYLGDGYDEAQMIYNFTLPPLVLHAFYTGEATRLARWLEGVQLPSNQTAFFNFLASHDGIGVRPVEPLLPPEEFQLLIERTLEHGGRVNYRRGPDGERRPYELCITYYDALTAPDESLDTGVARFRAAHAILLALAGVPGVYVHSLFGTPNWHEGYARTRQGRTLNRRKFTRAELEAALARPEGRFARVFHEITRLLEARRAEPAFHPTALQRVLHLHPNVLALERTARAGYRLYALVNVSAHPVALSLEGLRGGEVREVLTGTRYPIREGRLEVRLEPYGVRWLRELGTL</sequence>
<dbReference type="STRING" id="869210.Marky_0685"/>
<dbReference type="EC" id="2.4.1.7" evidence="5"/>
<dbReference type="InterPro" id="IPR016377">
    <property type="entry name" value="Sucrose_GGa_phosphorylase-rel"/>
</dbReference>
<dbReference type="InterPro" id="IPR006047">
    <property type="entry name" value="GH13_cat_dom"/>
</dbReference>
<feature type="binding site" evidence="3">
    <location>
        <begin position="347"/>
        <end position="348"/>
    </location>
    <ligand>
        <name>substrate</name>
    </ligand>
</feature>
<accession>F2NL32</accession>
<feature type="domain" description="Glycosyl hydrolase family 13 catalytic" evidence="4">
    <location>
        <begin position="77"/>
        <end position="462"/>
    </location>
</feature>
<keyword evidence="6" id="KW-1185">Reference proteome</keyword>
<dbReference type="HOGENOM" id="CLU_021358_0_0_0"/>
<dbReference type="Pfam" id="PF00128">
    <property type="entry name" value="Alpha-amylase"/>
    <property type="match status" value="1"/>
</dbReference>
<feature type="binding site" evidence="3">
    <location>
        <position position="144"/>
    </location>
    <ligand>
        <name>substrate</name>
    </ligand>
</feature>
<organism evidence="5 6">
    <name type="scientific">Marinithermus hydrothermalis (strain DSM 14884 / JCM 11576 / T1)</name>
    <dbReference type="NCBI Taxonomy" id="869210"/>
    <lineage>
        <taxon>Bacteria</taxon>
        <taxon>Thermotogati</taxon>
        <taxon>Deinococcota</taxon>
        <taxon>Deinococci</taxon>
        <taxon>Thermales</taxon>
        <taxon>Thermaceae</taxon>
        <taxon>Marinithermus</taxon>
    </lineage>
</organism>